<dbReference type="Proteomes" id="UP000632138">
    <property type="component" value="Unassembled WGS sequence"/>
</dbReference>
<name>A0ABS2AL48_9ACTN</name>
<dbReference type="SUPFAM" id="SSF51120">
    <property type="entry name" value="beta-Roll"/>
    <property type="match status" value="2"/>
</dbReference>
<dbReference type="InterPro" id="IPR050557">
    <property type="entry name" value="RTX_toxin/Mannuronan_C5-epim"/>
</dbReference>
<evidence type="ECO:0000256" key="2">
    <source>
        <dbReference type="ARBA" id="ARBA00022525"/>
    </source>
</evidence>
<dbReference type="InterPro" id="IPR011049">
    <property type="entry name" value="Serralysin-like_metalloprot_C"/>
</dbReference>
<protein>
    <submittedName>
        <fullName evidence="5">Calcium-binding protein</fullName>
    </submittedName>
</protein>
<dbReference type="InterPro" id="IPR018511">
    <property type="entry name" value="Hemolysin-typ_Ca-bd_CS"/>
</dbReference>
<proteinExistence type="predicted"/>
<evidence type="ECO:0000313" key="5">
    <source>
        <dbReference type="EMBL" id="MBM2620563.1"/>
    </source>
</evidence>
<comment type="subcellular location">
    <subcellularLocation>
        <location evidence="1">Secreted</location>
    </subcellularLocation>
</comment>
<keyword evidence="6" id="KW-1185">Reference proteome</keyword>
<dbReference type="Pfam" id="PF00353">
    <property type="entry name" value="HemolysinCabind"/>
    <property type="match status" value="4"/>
</dbReference>
<evidence type="ECO:0000256" key="4">
    <source>
        <dbReference type="SAM" id="SignalP"/>
    </source>
</evidence>
<evidence type="ECO:0000256" key="3">
    <source>
        <dbReference type="SAM" id="MobiDB-lite"/>
    </source>
</evidence>
<dbReference type="InterPro" id="IPR001343">
    <property type="entry name" value="Hemolysn_Ca-bd"/>
</dbReference>
<dbReference type="PROSITE" id="PS00330">
    <property type="entry name" value="HEMOLYSIN_CALCIUM"/>
    <property type="match status" value="1"/>
</dbReference>
<evidence type="ECO:0000256" key="1">
    <source>
        <dbReference type="ARBA" id="ARBA00004613"/>
    </source>
</evidence>
<gene>
    <name evidence="5" type="ORF">JIG36_34185</name>
</gene>
<dbReference type="PRINTS" id="PR00313">
    <property type="entry name" value="CABNDNGRPT"/>
</dbReference>
<reference evidence="5 6" key="1">
    <citation type="submission" date="2021-01" db="EMBL/GenBank/DDBJ databases">
        <title>Actinoplanes sp. nov. LDG1-06 isolated from lichen.</title>
        <authorList>
            <person name="Saeng-In P."/>
            <person name="Phongsopitanun W."/>
            <person name="Kanchanasin P."/>
            <person name="Yuki M."/>
            <person name="Kudo T."/>
            <person name="Ohkuma M."/>
            <person name="Tanasupawat S."/>
        </authorList>
    </citation>
    <scope>NUCLEOTIDE SEQUENCE [LARGE SCALE GENOMIC DNA]</scope>
    <source>
        <strain evidence="5 6">LDG1-06</strain>
    </source>
</reference>
<organism evidence="5 6">
    <name type="scientific">Paractinoplanes ovalisporus</name>
    <dbReference type="NCBI Taxonomy" id="2810368"/>
    <lineage>
        <taxon>Bacteria</taxon>
        <taxon>Bacillati</taxon>
        <taxon>Actinomycetota</taxon>
        <taxon>Actinomycetes</taxon>
        <taxon>Micromonosporales</taxon>
        <taxon>Micromonosporaceae</taxon>
        <taxon>Paractinoplanes</taxon>
    </lineage>
</organism>
<sequence>MRHIGKIVTALLGGGGLVALVAVATPAQAATNGLATVVGTNIVQYQAGKGRTNGVVLTRSGTTVTIDDRTTITPGKGCKAVDATTVRCTAPKLSWVRVYLYDGNDTVVNKADLPISADGGTGADKIVGGPWNDILKGDGGNDAIWGMAGNDQIDASYDNDRVSGGDGNDEIKDGPGTDVVLGGNGKDGFHGGPGNDTYNGGPGSDAFIPSQPSGAQVKADADRFIGGPDQDVVTYSAYSTGVRMDADGVTGDDGLPGERDTISTDIEVLVGSRGADWMGGTARDDTFNGIQGNDTIFGYGGNDTIDGDQGSDKLYGGDGDDVLYGSDDDFDAIDQLDAGAGADTCYLTRGDVHVGCESTVGP</sequence>
<feature type="signal peptide" evidence="4">
    <location>
        <begin position="1"/>
        <end position="29"/>
    </location>
</feature>
<feature type="region of interest" description="Disordered" evidence="3">
    <location>
        <begin position="189"/>
        <end position="215"/>
    </location>
</feature>
<keyword evidence="4" id="KW-0732">Signal</keyword>
<dbReference type="Gene3D" id="2.150.10.10">
    <property type="entry name" value="Serralysin-like metalloprotease, C-terminal"/>
    <property type="match status" value="2"/>
</dbReference>
<evidence type="ECO:0000313" key="6">
    <source>
        <dbReference type="Proteomes" id="UP000632138"/>
    </source>
</evidence>
<dbReference type="PANTHER" id="PTHR38340">
    <property type="entry name" value="S-LAYER PROTEIN"/>
    <property type="match status" value="1"/>
</dbReference>
<dbReference type="PANTHER" id="PTHR38340:SF1">
    <property type="entry name" value="S-LAYER PROTEIN"/>
    <property type="match status" value="1"/>
</dbReference>
<dbReference type="RefSeq" id="WP_203380547.1">
    <property type="nucleotide sequence ID" value="NZ_JAENHP010000015.1"/>
</dbReference>
<comment type="caution">
    <text evidence="5">The sequence shown here is derived from an EMBL/GenBank/DDBJ whole genome shotgun (WGS) entry which is preliminary data.</text>
</comment>
<keyword evidence="2" id="KW-0964">Secreted</keyword>
<feature type="chain" id="PRO_5045283768" evidence="4">
    <location>
        <begin position="30"/>
        <end position="362"/>
    </location>
</feature>
<dbReference type="EMBL" id="JAENHP010000015">
    <property type="protein sequence ID" value="MBM2620563.1"/>
    <property type="molecule type" value="Genomic_DNA"/>
</dbReference>
<accession>A0ABS2AL48</accession>